<proteinExistence type="inferred from homology"/>
<keyword evidence="5" id="KW-1185">Reference proteome</keyword>
<dbReference type="Pfam" id="PF13561">
    <property type="entry name" value="adh_short_C2"/>
    <property type="match status" value="1"/>
</dbReference>
<name>A0A7K0DU61_9NOCA</name>
<dbReference type="OrthoDB" id="4374579at2"/>
<dbReference type="InterPro" id="IPR051122">
    <property type="entry name" value="SDR_DHRS6-like"/>
</dbReference>
<evidence type="ECO:0000313" key="4">
    <source>
        <dbReference type="EMBL" id="MQY28364.1"/>
    </source>
</evidence>
<protein>
    <submittedName>
        <fullName evidence="4">Cyclopentanol dehydrogenase</fullName>
        <ecNumber evidence="4">1.1.1.163</ecNumber>
    </submittedName>
</protein>
<dbReference type="InterPro" id="IPR036291">
    <property type="entry name" value="NAD(P)-bd_dom_sf"/>
</dbReference>
<dbReference type="PROSITE" id="PS00061">
    <property type="entry name" value="ADH_SHORT"/>
    <property type="match status" value="1"/>
</dbReference>
<sequence>MARLQNKVVLVTGAANGIGAAAVTRFAAEGAVVVATDVDEDAGRAVVAKIVANGGRAEFLAQDVSSEEGWIGVTGHALAAHGRIDVLVNNAGIYLISPLAETSLTDWNRLMAVNVTGVFLGMKHTAPKMADTGGGAIVNLSSIAGLVGVAGHTLYGASKGAVRTMSKDVAAEYAAANVRVNSVHPTYVRTGMAEYGAAAAGSTLAALGPKMSPLGRIAEPADVVNFLVFLASDEASYLTGSEYNIDGGGTTLLSLGAGAPR</sequence>
<dbReference type="SUPFAM" id="SSF51735">
    <property type="entry name" value="NAD(P)-binding Rossmann-fold domains"/>
    <property type="match status" value="1"/>
</dbReference>
<feature type="domain" description="Ketoreductase" evidence="3">
    <location>
        <begin position="7"/>
        <end position="195"/>
    </location>
</feature>
<dbReference type="EMBL" id="WEGI01000008">
    <property type="protein sequence ID" value="MQY28364.1"/>
    <property type="molecule type" value="Genomic_DNA"/>
</dbReference>
<dbReference type="InterPro" id="IPR002347">
    <property type="entry name" value="SDR_fam"/>
</dbReference>
<dbReference type="InterPro" id="IPR057326">
    <property type="entry name" value="KR_dom"/>
</dbReference>
<dbReference type="InterPro" id="IPR020904">
    <property type="entry name" value="Sc_DH/Rdtase_CS"/>
</dbReference>
<evidence type="ECO:0000259" key="3">
    <source>
        <dbReference type="SMART" id="SM00822"/>
    </source>
</evidence>
<dbReference type="PANTHER" id="PTHR43477">
    <property type="entry name" value="DIHYDROANTICAPSIN 7-DEHYDROGENASE"/>
    <property type="match status" value="1"/>
</dbReference>
<comment type="caution">
    <text evidence="4">The sequence shown here is derived from an EMBL/GenBank/DDBJ whole genome shotgun (WGS) entry which is preliminary data.</text>
</comment>
<reference evidence="4 5" key="1">
    <citation type="submission" date="2019-10" db="EMBL/GenBank/DDBJ databases">
        <title>Nocardia macrotermitis sp. nov. and Nocardia aurantia sp. nov., isolated from the gut of fungus growing-termite Macrotermes natalensis.</title>
        <authorList>
            <person name="Benndorf R."/>
            <person name="Schwitalla J."/>
            <person name="Martin K."/>
            <person name="De Beer W."/>
            <person name="Kaster A.-K."/>
            <person name="Vollmers J."/>
            <person name="Poulsen M."/>
            <person name="Beemelmanns C."/>
        </authorList>
    </citation>
    <scope>NUCLEOTIDE SEQUENCE [LARGE SCALE GENOMIC DNA]</scope>
    <source>
        <strain evidence="4 5">RB56</strain>
    </source>
</reference>
<accession>A0A7K0DU61</accession>
<dbReference type="NCBIfam" id="NF005559">
    <property type="entry name" value="PRK07231.1"/>
    <property type="match status" value="1"/>
</dbReference>
<dbReference type="RefSeq" id="WP_153344230.1">
    <property type="nucleotide sequence ID" value="NZ_WEGI01000008.1"/>
</dbReference>
<dbReference type="EC" id="1.1.1.163" evidence="4"/>
<dbReference type="SMART" id="SM00822">
    <property type="entry name" value="PKS_KR"/>
    <property type="match status" value="1"/>
</dbReference>
<gene>
    <name evidence="4" type="primary">cpnA_2</name>
    <name evidence="4" type="ORF">NRB56_39480</name>
</gene>
<dbReference type="FunFam" id="3.40.50.720:FF:000084">
    <property type="entry name" value="Short-chain dehydrogenase reductase"/>
    <property type="match status" value="1"/>
</dbReference>
<dbReference type="PRINTS" id="PR00080">
    <property type="entry name" value="SDRFAMILY"/>
</dbReference>
<evidence type="ECO:0000313" key="5">
    <source>
        <dbReference type="Proteomes" id="UP000431401"/>
    </source>
</evidence>
<organism evidence="4 5">
    <name type="scientific">Nocardia aurantia</name>
    <dbReference type="NCBI Taxonomy" id="2585199"/>
    <lineage>
        <taxon>Bacteria</taxon>
        <taxon>Bacillati</taxon>
        <taxon>Actinomycetota</taxon>
        <taxon>Actinomycetes</taxon>
        <taxon>Mycobacteriales</taxon>
        <taxon>Nocardiaceae</taxon>
        <taxon>Nocardia</taxon>
    </lineage>
</organism>
<evidence type="ECO:0000256" key="1">
    <source>
        <dbReference type="ARBA" id="ARBA00006484"/>
    </source>
</evidence>
<dbReference type="PRINTS" id="PR00081">
    <property type="entry name" value="GDHRDH"/>
</dbReference>
<dbReference type="Proteomes" id="UP000431401">
    <property type="component" value="Unassembled WGS sequence"/>
</dbReference>
<dbReference type="GO" id="GO:0055041">
    <property type="term" value="F:cyclopentanol dehydrogenase activity"/>
    <property type="evidence" value="ECO:0007669"/>
    <property type="project" value="UniProtKB-EC"/>
</dbReference>
<dbReference type="AlphaFoldDB" id="A0A7K0DU61"/>
<keyword evidence="2 4" id="KW-0560">Oxidoreductase</keyword>
<evidence type="ECO:0000256" key="2">
    <source>
        <dbReference type="ARBA" id="ARBA00023002"/>
    </source>
</evidence>
<dbReference type="PANTHER" id="PTHR43477:SF1">
    <property type="entry name" value="DIHYDROANTICAPSIN 7-DEHYDROGENASE"/>
    <property type="match status" value="1"/>
</dbReference>
<dbReference type="Gene3D" id="3.40.50.720">
    <property type="entry name" value="NAD(P)-binding Rossmann-like Domain"/>
    <property type="match status" value="1"/>
</dbReference>
<comment type="similarity">
    <text evidence="1">Belongs to the short-chain dehydrogenases/reductases (SDR) family.</text>
</comment>